<dbReference type="Proteomes" id="UP000707352">
    <property type="component" value="Unassembled WGS sequence"/>
</dbReference>
<keyword evidence="1" id="KW-0472">Membrane</keyword>
<feature type="transmembrane region" description="Helical" evidence="1">
    <location>
        <begin position="70"/>
        <end position="89"/>
    </location>
</feature>
<evidence type="ECO:0000313" key="2">
    <source>
        <dbReference type="EMBL" id="NIX77367.1"/>
    </source>
</evidence>
<reference evidence="2 3" key="1">
    <citation type="submission" date="2020-03" db="EMBL/GenBank/DDBJ databases">
        <title>The genome sequence of Microvirga sp. c23x22.</title>
        <authorList>
            <person name="Zhang X."/>
        </authorList>
    </citation>
    <scope>NUCLEOTIDE SEQUENCE [LARGE SCALE GENOMIC DNA]</scope>
    <source>
        <strain evidence="3">c23x22</strain>
    </source>
</reference>
<dbReference type="EMBL" id="JAATJS010000004">
    <property type="protein sequence ID" value="NIX77367.1"/>
    <property type="molecule type" value="Genomic_DNA"/>
</dbReference>
<proteinExistence type="predicted"/>
<keyword evidence="1" id="KW-0812">Transmembrane</keyword>
<name>A0ABX0VGT5_9HYPH</name>
<accession>A0ABX0VGT5</accession>
<comment type="caution">
    <text evidence="2">The sequence shown here is derived from an EMBL/GenBank/DDBJ whole genome shotgun (WGS) entry which is preliminary data.</text>
</comment>
<protein>
    <submittedName>
        <fullName evidence="2">Uncharacterized protein</fullName>
    </submittedName>
</protein>
<feature type="transmembrane region" description="Helical" evidence="1">
    <location>
        <begin position="21"/>
        <end position="44"/>
    </location>
</feature>
<evidence type="ECO:0000256" key="1">
    <source>
        <dbReference type="SAM" id="Phobius"/>
    </source>
</evidence>
<organism evidence="2 3">
    <name type="scientific">Microvirga terricola</name>
    <dbReference type="NCBI Taxonomy" id="2719797"/>
    <lineage>
        <taxon>Bacteria</taxon>
        <taxon>Pseudomonadati</taxon>
        <taxon>Pseudomonadota</taxon>
        <taxon>Alphaproteobacteria</taxon>
        <taxon>Hyphomicrobiales</taxon>
        <taxon>Methylobacteriaceae</taxon>
        <taxon>Microvirga</taxon>
    </lineage>
</organism>
<feature type="transmembrane region" description="Helical" evidence="1">
    <location>
        <begin position="96"/>
        <end position="118"/>
    </location>
</feature>
<keyword evidence="1" id="KW-1133">Transmembrane helix</keyword>
<feature type="transmembrane region" description="Helical" evidence="1">
    <location>
        <begin position="130"/>
        <end position="147"/>
    </location>
</feature>
<evidence type="ECO:0000313" key="3">
    <source>
        <dbReference type="Proteomes" id="UP000707352"/>
    </source>
</evidence>
<sequence length="174" mass="19403">MFQKARTILSRDARRTFSETHPVAAIAIGIVLFGPPSYFFVSWIESNPLQLPWHLDLALRAVFTKSNAALGAYGVFWTAILVGLAFYLLRQKMRPLYAIIELGFGAVAAGVAANRLYIQLPSSLALSEQFALYTALIAAFYVIVRGWDNLSKVVDTDPHAARIKPYWQSWLGKP</sequence>
<keyword evidence="3" id="KW-1185">Reference proteome</keyword>
<dbReference type="RefSeq" id="WP_167673290.1">
    <property type="nucleotide sequence ID" value="NZ_JAATJS010000004.1"/>
</dbReference>
<gene>
    <name evidence="2" type="ORF">HB375_12195</name>
</gene>